<feature type="region of interest" description="Disordered" evidence="1">
    <location>
        <begin position="95"/>
        <end position="133"/>
    </location>
</feature>
<organism evidence="2 3">
    <name type="scientific">Pleurodeles waltl</name>
    <name type="common">Iberian ribbed newt</name>
    <dbReference type="NCBI Taxonomy" id="8319"/>
    <lineage>
        <taxon>Eukaryota</taxon>
        <taxon>Metazoa</taxon>
        <taxon>Chordata</taxon>
        <taxon>Craniata</taxon>
        <taxon>Vertebrata</taxon>
        <taxon>Euteleostomi</taxon>
        <taxon>Amphibia</taxon>
        <taxon>Batrachia</taxon>
        <taxon>Caudata</taxon>
        <taxon>Salamandroidea</taxon>
        <taxon>Salamandridae</taxon>
        <taxon>Pleurodelinae</taxon>
        <taxon>Pleurodeles</taxon>
    </lineage>
</organism>
<evidence type="ECO:0000313" key="3">
    <source>
        <dbReference type="Proteomes" id="UP001066276"/>
    </source>
</evidence>
<comment type="caution">
    <text evidence="2">The sequence shown here is derived from an EMBL/GenBank/DDBJ whole genome shotgun (WGS) entry which is preliminary data.</text>
</comment>
<feature type="region of interest" description="Disordered" evidence="1">
    <location>
        <begin position="49"/>
        <end position="78"/>
    </location>
</feature>
<feature type="compositionally biased region" description="Polar residues" evidence="1">
    <location>
        <begin position="51"/>
        <end position="60"/>
    </location>
</feature>
<reference evidence="2" key="1">
    <citation type="journal article" date="2022" name="bioRxiv">
        <title>Sequencing and chromosome-scale assembly of the giantPleurodeles waltlgenome.</title>
        <authorList>
            <person name="Brown T."/>
            <person name="Elewa A."/>
            <person name="Iarovenko S."/>
            <person name="Subramanian E."/>
            <person name="Araus A.J."/>
            <person name="Petzold A."/>
            <person name="Susuki M."/>
            <person name="Suzuki K.-i.T."/>
            <person name="Hayashi T."/>
            <person name="Toyoda A."/>
            <person name="Oliveira C."/>
            <person name="Osipova E."/>
            <person name="Leigh N.D."/>
            <person name="Simon A."/>
            <person name="Yun M.H."/>
        </authorList>
    </citation>
    <scope>NUCLEOTIDE SEQUENCE</scope>
    <source>
        <strain evidence="2">20211129_DDA</strain>
        <tissue evidence="2">Liver</tissue>
    </source>
</reference>
<evidence type="ECO:0000313" key="2">
    <source>
        <dbReference type="EMBL" id="KAJ1112544.1"/>
    </source>
</evidence>
<keyword evidence="3" id="KW-1185">Reference proteome</keyword>
<accession>A0AAV7NAS6</accession>
<gene>
    <name evidence="2" type="ORF">NDU88_000806</name>
</gene>
<protein>
    <submittedName>
        <fullName evidence="2">Uncharacterized protein</fullName>
    </submittedName>
</protein>
<proteinExistence type="predicted"/>
<dbReference type="AlphaFoldDB" id="A0AAV7NAS6"/>
<dbReference type="Proteomes" id="UP001066276">
    <property type="component" value="Chromosome 8"/>
</dbReference>
<name>A0AAV7NAS6_PLEWA</name>
<feature type="compositionally biased region" description="Polar residues" evidence="1">
    <location>
        <begin position="95"/>
        <end position="106"/>
    </location>
</feature>
<evidence type="ECO:0000256" key="1">
    <source>
        <dbReference type="SAM" id="MobiDB-lite"/>
    </source>
</evidence>
<dbReference type="EMBL" id="JANPWB010000012">
    <property type="protein sequence ID" value="KAJ1112544.1"/>
    <property type="molecule type" value="Genomic_DNA"/>
</dbReference>
<sequence length="133" mass="14409">MVGLGGGGVRRGLRAVLELVTRGIARCAHLVRITDAGLGMGLERCRAYRQQHPNRQSQKSGGAHRIPKPTQEQAEEEKEAAIWAVANLASYRGSDQSLEMDTNDLATDSDMERSTLGEGDLPLVTPQTVDDLI</sequence>